<keyword evidence="5 8" id="KW-0812">Transmembrane</keyword>
<feature type="transmembrane region" description="Helical" evidence="8">
    <location>
        <begin position="20"/>
        <end position="40"/>
    </location>
</feature>
<dbReference type="SUPFAM" id="SSF161098">
    <property type="entry name" value="MetI-like"/>
    <property type="match status" value="1"/>
</dbReference>
<evidence type="ECO:0000256" key="2">
    <source>
        <dbReference type="ARBA" id="ARBA00007069"/>
    </source>
</evidence>
<accession>A0A3N6NE71</accession>
<keyword evidence="6 8" id="KW-1133">Transmembrane helix</keyword>
<evidence type="ECO:0000256" key="5">
    <source>
        <dbReference type="ARBA" id="ARBA00022692"/>
    </source>
</evidence>
<dbReference type="PANTHER" id="PTHR30450:SF1">
    <property type="entry name" value="D-METHIONINE TRANSPORT SYSTEM PERMEASE PROTEIN METI-RELATED"/>
    <property type="match status" value="1"/>
</dbReference>
<dbReference type="InterPro" id="IPR000515">
    <property type="entry name" value="MetI-like"/>
</dbReference>
<keyword evidence="7 8" id="KW-0472">Membrane</keyword>
<gene>
    <name evidence="10" type="ORF">D1Y85_00715</name>
</gene>
<evidence type="ECO:0000256" key="1">
    <source>
        <dbReference type="ARBA" id="ARBA00004651"/>
    </source>
</evidence>
<evidence type="ECO:0000256" key="8">
    <source>
        <dbReference type="RuleBase" id="RU363032"/>
    </source>
</evidence>
<dbReference type="NCBIfam" id="NF008049">
    <property type="entry name" value="PRK10782.1"/>
    <property type="match status" value="1"/>
</dbReference>
<feature type="domain" description="ABC transmembrane type-1" evidence="9">
    <location>
        <begin position="13"/>
        <end position="204"/>
    </location>
</feature>
<keyword evidence="4" id="KW-1003">Cell membrane</keyword>
<feature type="transmembrane region" description="Helical" evidence="8">
    <location>
        <begin position="52"/>
        <end position="76"/>
    </location>
</feature>
<dbReference type="Gene3D" id="1.10.3720.10">
    <property type="entry name" value="MetI-like"/>
    <property type="match status" value="1"/>
</dbReference>
<dbReference type="Proteomes" id="UP000272778">
    <property type="component" value="Unassembled WGS sequence"/>
</dbReference>
<feature type="transmembrane region" description="Helical" evidence="8">
    <location>
        <begin position="187"/>
        <end position="211"/>
    </location>
</feature>
<proteinExistence type="inferred from homology"/>
<reference evidence="10 11" key="1">
    <citation type="submission" date="2018-11" db="EMBL/GenBank/DDBJ databases">
        <title>Paraburkholderia sp. DHOA04, isolated from soil.</title>
        <authorList>
            <person name="Gao Z.-H."/>
            <person name="Qiu L.-H."/>
            <person name="Fu J.-C."/>
        </authorList>
    </citation>
    <scope>NUCLEOTIDE SEQUENCE [LARGE SCALE GENOMIC DNA]</scope>
    <source>
        <strain evidence="10 11">DHOA04</strain>
    </source>
</reference>
<dbReference type="OrthoDB" id="9793490at2"/>
<name>A0A3N6NE71_9BURK</name>
<evidence type="ECO:0000256" key="7">
    <source>
        <dbReference type="ARBA" id="ARBA00023136"/>
    </source>
</evidence>
<dbReference type="GO" id="GO:0005886">
    <property type="term" value="C:plasma membrane"/>
    <property type="evidence" value="ECO:0007669"/>
    <property type="project" value="UniProtKB-SubCell"/>
</dbReference>
<sequence length="217" mass="23101">MWTEMFDMFVQSFWETLVMVGISGVVGAALGLPLGVLLYLTDRDGVLQNLAVNRVMGAIVNAVRSTPFIILLVAVIPFTRLVVGSSIGTAAAIVPLTIAAAPFIARLVETALREVDRGLIEAALAMGASTRQIVFKVLLPEALPGVVAGLTITFISLVGYSAMAGAIGGGGLGDLGIRYGYQRFEPMVMLIVVVILIVFVQIVQSFGDWLVRRLSHK</sequence>
<comment type="caution">
    <text evidence="10">The sequence shown here is derived from an EMBL/GenBank/DDBJ whole genome shotgun (WGS) entry which is preliminary data.</text>
</comment>
<keyword evidence="3 8" id="KW-0813">Transport</keyword>
<dbReference type="GO" id="GO:0048473">
    <property type="term" value="P:D-methionine transmembrane transport"/>
    <property type="evidence" value="ECO:0007669"/>
    <property type="project" value="TreeGrafter"/>
</dbReference>
<evidence type="ECO:0000259" key="9">
    <source>
        <dbReference type="PROSITE" id="PS50928"/>
    </source>
</evidence>
<keyword evidence="11" id="KW-1185">Reference proteome</keyword>
<evidence type="ECO:0000256" key="3">
    <source>
        <dbReference type="ARBA" id="ARBA00022448"/>
    </source>
</evidence>
<dbReference type="RefSeq" id="WP_124149113.1">
    <property type="nucleotide sequence ID" value="NZ_RQIS01000001.1"/>
</dbReference>
<organism evidence="10 11">
    <name type="scientific">Paraburkholderia dinghuensis</name>
    <dbReference type="NCBI Taxonomy" id="2305225"/>
    <lineage>
        <taxon>Bacteria</taxon>
        <taxon>Pseudomonadati</taxon>
        <taxon>Pseudomonadota</taxon>
        <taxon>Betaproteobacteria</taxon>
        <taxon>Burkholderiales</taxon>
        <taxon>Burkholderiaceae</taxon>
        <taxon>Paraburkholderia</taxon>
    </lineage>
</organism>
<dbReference type="InterPro" id="IPR051322">
    <property type="entry name" value="AA_ABC_Transporter_Permease"/>
</dbReference>
<comment type="subcellular location">
    <subcellularLocation>
        <location evidence="1 8">Cell membrane</location>
        <topology evidence="1 8">Multi-pass membrane protein</topology>
    </subcellularLocation>
</comment>
<evidence type="ECO:0000256" key="4">
    <source>
        <dbReference type="ARBA" id="ARBA00022475"/>
    </source>
</evidence>
<feature type="transmembrane region" description="Helical" evidence="8">
    <location>
        <begin position="142"/>
        <end position="167"/>
    </location>
</feature>
<dbReference type="AlphaFoldDB" id="A0A3N6NE71"/>
<dbReference type="EMBL" id="RQIS01000001">
    <property type="protein sequence ID" value="RQH09711.1"/>
    <property type="molecule type" value="Genomic_DNA"/>
</dbReference>
<dbReference type="PANTHER" id="PTHR30450">
    <property type="entry name" value="ABC TRANSPORTER PERMEASE"/>
    <property type="match status" value="1"/>
</dbReference>
<protein>
    <submittedName>
        <fullName evidence="10">ABC transporter permease</fullName>
    </submittedName>
</protein>
<dbReference type="Pfam" id="PF00528">
    <property type="entry name" value="BPD_transp_1"/>
    <property type="match status" value="1"/>
</dbReference>
<feature type="transmembrane region" description="Helical" evidence="8">
    <location>
        <begin position="82"/>
        <end position="105"/>
    </location>
</feature>
<dbReference type="CDD" id="cd06261">
    <property type="entry name" value="TM_PBP2"/>
    <property type="match status" value="1"/>
</dbReference>
<dbReference type="PROSITE" id="PS50928">
    <property type="entry name" value="ABC_TM1"/>
    <property type="match status" value="1"/>
</dbReference>
<dbReference type="FunFam" id="1.10.3720.10:FF:000002">
    <property type="entry name" value="D-methionine ABC transporter permease MetI"/>
    <property type="match status" value="1"/>
</dbReference>
<evidence type="ECO:0000313" key="11">
    <source>
        <dbReference type="Proteomes" id="UP000272778"/>
    </source>
</evidence>
<evidence type="ECO:0000313" key="10">
    <source>
        <dbReference type="EMBL" id="RQH09711.1"/>
    </source>
</evidence>
<comment type="similarity">
    <text evidence="2">Belongs to the binding-protein-dependent transport system permease family. CysTW subfamily.</text>
</comment>
<evidence type="ECO:0000256" key="6">
    <source>
        <dbReference type="ARBA" id="ARBA00022989"/>
    </source>
</evidence>
<dbReference type="InterPro" id="IPR035906">
    <property type="entry name" value="MetI-like_sf"/>
</dbReference>